<dbReference type="Gene3D" id="3.40.50.300">
    <property type="entry name" value="P-loop containing nucleotide triphosphate hydrolases"/>
    <property type="match status" value="1"/>
</dbReference>
<gene>
    <name evidence="11" type="ORF">MNBD_GAMMA18-1425</name>
</gene>
<dbReference type="GO" id="GO:0005524">
    <property type="term" value="F:ATP binding"/>
    <property type="evidence" value="ECO:0007669"/>
    <property type="project" value="UniProtKB-KW"/>
</dbReference>
<dbReference type="Pfam" id="PF00271">
    <property type="entry name" value="Helicase_C"/>
    <property type="match status" value="1"/>
</dbReference>
<dbReference type="SUPFAM" id="SSF52540">
    <property type="entry name" value="P-loop containing nucleoside triphosphate hydrolases"/>
    <property type="match status" value="2"/>
</dbReference>
<dbReference type="InterPro" id="IPR040766">
    <property type="entry name" value="Tudor_2_RapA"/>
</dbReference>
<name>A0A3B0ZRJ3_9ZZZZ</name>
<dbReference type="Gene3D" id="6.10.140.1500">
    <property type="match status" value="1"/>
</dbReference>
<keyword evidence="4" id="KW-0067">ATP-binding</keyword>
<evidence type="ECO:0000313" key="11">
    <source>
        <dbReference type="EMBL" id="VAW84044.1"/>
    </source>
</evidence>
<feature type="domain" description="Helicase C-terminal" evidence="10">
    <location>
        <begin position="491"/>
        <end position="648"/>
    </location>
</feature>
<dbReference type="CDD" id="cd18793">
    <property type="entry name" value="SF2_C_SNF"/>
    <property type="match status" value="1"/>
</dbReference>
<accession>A0A3B0ZRJ3</accession>
<dbReference type="AlphaFoldDB" id="A0A3B0ZRJ3"/>
<dbReference type="Gene3D" id="6.10.140.2230">
    <property type="match status" value="1"/>
</dbReference>
<dbReference type="PANTHER" id="PTHR45766">
    <property type="entry name" value="DNA ANNEALING HELICASE AND ENDONUCLEASE ZRANB3 FAMILY MEMBER"/>
    <property type="match status" value="1"/>
</dbReference>
<dbReference type="InterPro" id="IPR057342">
    <property type="entry name" value="DEXDc_RapA"/>
</dbReference>
<dbReference type="PROSITE" id="PS51194">
    <property type="entry name" value="HELICASE_CTER"/>
    <property type="match status" value="1"/>
</dbReference>
<keyword evidence="2" id="KW-0378">Hydrolase</keyword>
<dbReference type="GO" id="GO:0016817">
    <property type="term" value="F:hydrolase activity, acting on acid anhydrides"/>
    <property type="evidence" value="ECO:0007669"/>
    <property type="project" value="InterPro"/>
</dbReference>
<evidence type="ECO:0000256" key="3">
    <source>
        <dbReference type="ARBA" id="ARBA00022806"/>
    </source>
</evidence>
<dbReference type="InterPro" id="IPR001650">
    <property type="entry name" value="Helicase_C-like"/>
</dbReference>
<dbReference type="InterPro" id="IPR000330">
    <property type="entry name" value="SNF2_N"/>
</dbReference>
<dbReference type="SMART" id="SM00487">
    <property type="entry name" value="DEXDc"/>
    <property type="match status" value="1"/>
</dbReference>
<keyword evidence="3" id="KW-0347">Helicase</keyword>
<dbReference type="InterPro" id="IPR038718">
    <property type="entry name" value="SNF2-like_sf"/>
</dbReference>
<dbReference type="Gene3D" id="2.30.30.930">
    <property type="match status" value="1"/>
</dbReference>
<dbReference type="GO" id="GO:0004386">
    <property type="term" value="F:helicase activity"/>
    <property type="evidence" value="ECO:0007669"/>
    <property type="project" value="UniProtKB-KW"/>
</dbReference>
<dbReference type="Pfam" id="PF18337">
    <property type="entry name" value="Tudor_RapA"/>
    <property type="match status" value="1"/>
</dbReference>
<evidence type="ECO:0000259" key="10">
    <source>
        <dbReference type="PROSITE" id="PS51194"/>
    </source>
</evidence>
<dbReference type="Gene3D" id="3.30.360.80">
    <property type="match status" value="1"/>
</dbReference>
<evidence type="ECO:0000256" key="2">
    <source>
        <dbReference type="ARBA" id="ARBA00022801"/>
    </source>
</evidence>
<evidence type="ECO:0000256" key="6">
    <source>
        <dbReference type="ARBA" id="ARBA00023125"/>
    </source>
</evidence>
<dbReference type="InterPro" id="IPR040765">
    <property type="entry name" value="Tudor_1_RapA"/>
</dbReference>
<feature type="domain" description="Helicase ATP-binding" evidence="9">
    <location>
        <begin position="163"/>
        <end position="335"/>
    </location>
</feature>
<evidence type="ECO:0000256" key="4">
    <source>
        <dbReference type="ARBA" id="ARBA00022840"/>
    </source>
</evidence>
<dbReference type="PANTHER" id="PTHR45766:SF6">
    <property type="entry name" value="SWI_SNF-RELATED MATRIX-ASSOCIATED ACTIN-DEPENDENT REGULATOR OF CHROMATIN SUBFAMILY A-LIKE PROTEIN 1"/>
    <property type="match status" value="1"/>
</dbReference>
<dbReference type="Gene3D" id="3.40.50.10810">
    <property type="entry name" value="Tandem AAA-ATPase domain"/>
    <property type="match status" value="1"/>
</dbReference>
<keyword evidence="6" id="KW-0238">DNA-binding</keyword>
<dbReference type="NCBIfam" id="NF003426">
    <property type="entry name" value="PRK04914.1"/>
    <property type="match status" value="1"/>
</dbReference>
<dbReference type="InterPro" id="IPR049730">
    <property type="entry name" value="SNF2/RAD54-like_C"/>
</dbReference>
<dbReference type="InterPro" id="IPR027417">
    <property type="entry name" value="P-loop_NTPase"/>
</dbReference>
<dbReference type="InterPro" id="IPR023949">
    <property type="entry name" value="Helicase_RapA"/>
</dbReference>
<dbReference type="Pfam" id="PF18339">
    <property type="entry name" value="Tudor_1_RapA"/>
    <property type="match status" value="1"/>
</dbReference>
<evidence type="ECO:0000256" key="7">
    <source>
        <dbReference type="ARBA" id="ARBA00023159"/>
    </source>
</evidence>
<dbReference type="GO" id="GO:0003677">
    <property type="term" value="F:DNA binding"/>
    <property type="evidence" value="ECO:0007669"/>
    <property type="project" value="UniProtKB-KW"/>
</dbReference>
<sequence length="964" mass="108901">MNDYTPGQRWICDADLTLGLGTVISCDTRSVTLLFLSCEETRTYSRESAPLSRITYIAGDLIPSHEGWKLTVESQRIDAGLITYIGHNEAGQPTELAEGELDNFIQLNRPADRLFNGNLDASKLFELRYETLKHQYNQARSPLQGLIGARTSPIPHQLYIAHEVASRYAPRVLLADEVGLGKTIEAGLILHQQLLTERARRVLIIVPESLTHQWLVEMLRRFNLSFSLFDEERCQAIEESSGLDNPFSSEQQVLCSLNFLIENPKRALQALSEQWDLLVVDEAHHLQWSPGQASVEYQLIEQLAVKTAGVLLLTATPEQLGKLSHFARLRLLDPDRFPDYEKFIEEEQSYQPIATAIQPLLNEATLSAEAFDNLKKVLDDGEDQQMLHALQQHPVGSEAHDSARDTLINHLLDRHGTGRVLFRNTRAAIKGFPARQSHLYPLPLPAAYREVLIEFENSSLNDPQQLLCPERLYQTTDNPTPWYQFDPRVSWLQEILKTVRPAKIVVIAASAETVLDLAAALRIQSGIHAALFHEGMSIIERDRAAAYFADDESGSQLLICSEIGSEGRNFQFAHHLVLFDLPFNPDLLEQRIGRLDRIGQTHTIQIHLPYLENSPQAVMVNWYQQGLNAFNHTCPAAQGVFSALQPLLIEALHQVEHEESDISDLIATTQKQHQQLNQALQQGRDQLLELNACRPKIAQALTRQIQEQEAPEALPHYLEQIFDYYGVNYEEHSAASYLISPSDHMQGHFPGLLEDGMVITYQREIALANEDRHFFTWEHPMVRGAMEMISSSELGNSALIVIKHPTQRPGKLLLEVQFLLEGNPGIVSNSSRYLPPTPIRLLVDSDGKEISNTLSHPQLNQAQEAIDKETAAQVIKAYSNEIKEMIKSATTLAEKRLPELLAQANRQSQATLKNELQRLEALQHHNPNIRAEELNFFRDQLAQLEKLFSTARLRLDSLRVVIST</sequence>
<keyword evidence="8" id="KW-0804">Transcription</keyword>
<keyword evidence="1" id="KW-0547">Nucleotide-binding</keyword>
<protein>
    <submittedName>
        <fullName evidence="11">RNA polymerase associated protein RapA</fullName>
    </submittedName>
</protein>
<keyword evidence="5" id="KW-0805">Transcription regulation</keyword>
<evidence type="ECO:0000256" key="1">
    <source>
        <dbReference type="ARBA" id="ARBA00022741"/>
    </source>
</evidence>
<organism evidence="11">
    <name type="scientific">hydrothermal vent metagenome</name>
    <dbReference type="NCBI Taxonomy" id="652676"/>
    <lineage>
        <taxon>unclassified sequences</taxon>
        <taxon>metagenomes</taxon>
        <taxon>ecological metagenomes</taxon>
    </lineage>
</organism>
<dbReference type="PROSITE" id="PS51192">
    <property type="entry name" value="HELICASE_ATP_BIND_1"/>
    <property type="match status" value="1"/>
</dbReference>
<reference evidence="11" key="1">
    <citation type="submission" date="2018-06" db="EMBL/GenBank/DDBJ databases">
        <authorList>
            <person name="Zhirakovskaya E."/>
        </authorList>
    </citation>
    <scope>NUCLEOTIDE SEQUENCE</scope>
</reference>
<dbReference type="Gene3D" id="2.30.30.140">
    <property type="match status" value="1"/>
</dbReference>
<keyword evidence="7" id="KW-0010">Activator</keyword>
<dbReference type="HAMAP" id="MF_01821">
    <property type="entry name" value="Helicase_RapA"/>
    <property type="match status" value="1"/>
</dbReference>
<dbReference type="Pfam" id="PF00176">
    <property type="entry name" value="SNF2-rel_dom"/>
    <property type="match status" value="1"/>
</dbReference>
<dbReference type="SMART" id="SM00490">
    <property type="entry name" value="HELICc"/>
    <property type="match status" value="1"/>
</dbReference>
<dbReference type="CDD" id="cd18011">
    <property type="entry name" value="DEXDc_RapA"/>
    <property type="match status" value="1"/>
</dbReference>
<dbReference type="InterPro" id="IPR014001">
    <property type="entry name" value="Helicase_ATP-bd"/>
</dbReference>
<dbReference type="InterPro" id="IPR022737">
    <property type="entry name" value="RapA_C"/>
</dbReference>
<evidence type="ECO:0000256" key="8">
    <source>
        <dbReference type="ARBA" id="ARBA00023163"/>
    </source>
</evidence>
<dbReference type="Pfam" id="PF12137">
    <property type="entry name" value="RapA_C"/>
    <property type="match status" value="1"/>
</dbReference>
<proteinExistence type="inferred from homology"/>
<dbReference type="EMBL" id="UOFP01000023">
    <property type="protein sequence ID" value="VAW84044.1"/>
    <property type="molecule type" value="Genomic_DNA"/>
</dbReference>
<evidence type="ECO:0000256" key="5">
    <source>
        <dbReference type="ARBA" id="ARBA00023015"/>
    </source>
</evidence>
<evidence type="ECO:0000259" key="9">
    <source>
        <dbReference type="PROSITE" id="PS51192"/>
    </source>
</evidence>
<dbReference type="GO" id="GO:0006355">
    <property type="term" value="P:regulation of DNA-templated transcription"/>
    <property type="evidence" value="ECO:0007669"/>
    <property type="project" value="InterPro"/>
</dbReference>